<dbReference type="InterPro" id="IPR036513">
    <property type="entry name" value="STAS_dom_sf"/>
</dbReference>
<comment type="similarity">
    <text evidence="1 4">Belongs to the anti-sigma-factor antagonist family.</text>
</comment>
<feature type="domain" description="STAS" evidence="5">
    <location>
        <begin position="3"/>
        <end position="108"/>
    </location>
</feature>
<reference evidence="6 7" key="1">
    <citation type="submission" date="2014-02" db="EMBL/GenBank/DDBJ databases">
        <title>Draft genome sequence of Lysinibacillus manganicus DSM 26584T.</title>
        <authorList>
            <person name="Zhang F."/>
            <person name="Wang G."/>
            <person name="Zhang L."/>
        </authorList>
    </citation>
    <scope>NUCLEOTIDE SEQUENCE [LARGE SCALE GENOMIC DNA]</scope>
    <source>
        <strain evidence="6 7">DSM 26584</strain>
    </source>
</reference>
<dbReference type="Proteomes" id="UP000030416">
    <property type="component" value="Unassembled WGS sequence"/>
</dbReference>
<dbReference type="EMBL" id="JPVN01000029">
    <property type="protein sequence ID" value="KGR75849.1"/>
    <property type="molecule type" value="Genomic_DNA"/>
</dbReference>
<dbReference type="PROSITE" id="PS50801">
    <property type="entry name" value="STAS"/>
    <property type="match status" value="1"/>
</dbReference>
<sequence length="108" mass="12330">MELNIHFRKESNLLKVFIEGEIDTFTAPKLRDKLESFDIDPNYIIELDLSKVVYMDSTGLGVIVALYKKVTREQGNLKLVGLSARLIRLFTITGLSELMNIEVEVKVE</sequence>
<comment type="function">
    <text evidence="3">Positive regulator of sigma-B activity. Non-phosphorylated RsbV binds to RsbW, preventing its association with sigma-B. When phosphorylated, releases RsbW, which is then free to complex with and inactivate sigma-B.</text>
</comment>
<dbReference type="InterPro" id="IPR003658">
    <property type="entry name" value="Anti-sigma_ant"/>
</dbReference>
<dbReference type="PANTHER" id="PTHR33495:SF9">
    <property type="entry name" value="ANTI-SIGMA-B FACTOR ANTAGONIST"/>
    <property type="match status" value="1"/>
</dbReference>
<organism evidence="6 7">
    <name type="scientific">Ureibacillus manganicus DSM 26584</name>
    <dbReference type="NCBI Taxonomy" id="1384049"/>
    <lineage>
        <taxon>Bacteria</taxon>
        <taxon>Bacillati</taxon>
        <taxon>Bacillota</taxon>
        <taxon>Bacilli</taxon>
        <taxon>Bacillales</taxon>
        <taxon>Caryophanaceae</taxon>
        <taxon>Ureibacillus</taxon>
    </lineage>
</organism>
<proteinExistence type="inferred from homology"/>
<dbReference type="OrthoDB" id="9793697at2"/>
<evidence type="ECO:0000256" key="4">
    <source>
        <dbReference type="RuleBase" id="RU003749"/>
    </source>
</evidence>
<evidence type="ECO:0000313" key="7">
    <source>
        <dbReference type="Proteomes" id="UP000030416"/>
    </source>
</evidence>
<dbReference type="InterPro" id="IPR002645">
    <property type="entry name" value="STAS_dom"/>
</dbReference>
<dbReference type="AlphaFoldDB" id="A0A0A3HTV1"/>
<dbReference type="NCBIfam" id="TIGR00377">
    <property type="entry name" value="ant_ant_sig"/>
    <property type="match status" value="1"/>
</dbReference>
<dbReference type="CDD" id="cd07043">
    <property type="entry name" value="STAS_anti-anti-sigma_factors"/>
    <property type="match status" value="1"/>
</dbReference>
<comment type="caution">
    <text evidence="6">The sequence shown here is derived from an EMBL/GenBank/DDBJ whole genome shotgun (WGS) entry which is preliminary data.</text>
</comment>
<dbReference type="eggNOG" id="COG1366">
    <property type="taxonomic scope" value="Bacteria"/>
</dbReference>
<evidence type="ECO:0000259" key="5">
    <source>
        <dbReference type="PROSITE" id="PS50801"/>
    </source>
</evidence>
<protein>
    <recommendedName>
        <fullName evidence="4">Anti-sigma factor antagonist</fullName>
    </recommendedName>
</protein>
<dbReference type="PANTHER" id="PTHR33495">
    <property type="entry name" value="ANTI-SIGMA FACTOR ANTAGONIST TM_1081-RELATED-RELATED"/>
    <property type="match status" value="1"/>
</dbReference>
<accession>A0A0A3HTV1</accession>
<evidence type="ECO:0000256" key="1">
    <source>
        <dbReference type="ARBA" id="ARBA00009013"/>
    </source>
</evidence>
<evidence type="ECO:0000256" key="3">
    <source>
        <dbReference type="ARBA" id="ARBA00024670"/>
    </source>
</evidence>
<dbReference type="SUPFAM" id="SSF52091">
    <property type="entry name" value="SpoIIaa-like"/>
    <property type="match status" value="1"/>
</dbReference>
<dbReference type="GO" id="GO:0043856">
    <property type="term" value="F:anti-sigma factor antagonist activity"/>
    <property type="evidence" value="ECO:0007669"/>
    <property type="project" value="InterPro"/>
</dbReference>
<dbReference type="Gene3D" id="3.30.750.24">
    <property type="entry name" value="STAS domain"/>
    <property type="match status" value="1"/>
</dbReference>
<keyword evidence="2" id="KW-0597">Phosphoprotein</keyword>
<keyword evidence="7" id="KW-1185">Reference proteome</keyword>
<evidence type="ECO:0000256" key="2">
    <source>
        <dbReference type="ARBA" id="ARBA00022553"/>
    </source>
</evidence>
<evidence type="ECO:0000313" key="6">
    <source>
        <dbReference type="EMBL" id="KGR75849.1"/>
    </source>
</evidence>
<dbReference type="STRING" id="1384049.CD29_17465"/>
<dbReference type="RefSeq" id="WP_036189490.1">
    <property type="nucleotide sequence ID" value="NZ_AVDA01000029.1"/>
</dbReference>
<gene>
    <name evidence="6" type="ORF">CD29_17465</name>
</gene>
<dbReference type="Pfam" id="PF01740">
    <property type="entry name" value="STAS"/>
    <property type="match status" value="1"/>
</dbReference>
<name>A0A0A3HTV1_9BACL</name>